<dbReference type="EMBL" id="SMGD01000018">
    <property type="protein sequence ID" value="TCK46589.1"/>
    <property type="molecule type" value="Genomic_DNA"/>
</dbReference>
<evidence type="ECO:0000313" key="1">
    <source>
        <dbReference type="EMBL" id="TCK46589.1"/>
    </source>
</evidence>
<proteinExistence type="predicted"/>
<accession>A0A4R1J7S1</accession>
<dbReference type="AlphaFoldDB" id="A0A4R1J7S1"/>
<protein>
    <submittedName>
        <fullName evidence="1">Uncharacterized protein</fullName>
    </submittedName>
</protein>
<evidence type="ECO:0000313" key="2">
    <source>
        <dbReference type="Proteomes" id="UP000295565"/>
    </source>
</evidence>
<organism evidence="1 2">
    <name type="scientific">Celerinatantimonas diazotrophica</name>
    <dbReference type="NCBI Taxonomy" id="412034"/>
    <lineage>
        <taxon>Bacteria</taxon>
        <taxon>Pseudomonadati</taxon>
        <taxon>Pseudomonadota</taxon>
        <taxon>Gammaproteobacteria</taxon>
        <taxon>Celerinatantimonadaceae</taxon>
        <taxon>Celerinatantimonas</taxon>
    </lineage>
</organism>
<dbReference type="Proteomes" id="UP000295565">
    <property type="component" value="Unassembled WGS sequence"/>
</dbReference>
<gene>
    <name evidence="1" type="ORF">EV690_3540</name>
</gene>
<comment type="caution">
    <text evidence="1">The sequence shown here is derived from an EMBL/GenBank/DDBJ whole genome shotgun (WGS) entry which is preliminary data.</text>
</comment>
<sequence length="63" mass="7061">MSMSTNSAEESQPKNNAPLSIICNDAPYVTISELAEIYDIETNIVQKRLKAHWSLEKALTTHN</sequence>
<reference evidence="1 2" key="1">
    <citation type="submission" date="2019-03" db="EMBL/GenBank/DDBJ databases">
        <title>Genomic Encyclopedia of Type Strains, Phase IV (KMG-IV): sequencing the most valuable type-strain genomes for metagenomic binning, comparative biology and taxonomic classification.</title>
        <authorList>
            <person name="Goeker M."/>
        </authorList>
    </citation>
    <scope>NUCLEOTIDE SEQUENCE [LARGE SCALE GENOMIC DNA]</scope>
    <source>
        <strain evidence="1 2">DSM 18577</strain>
    </source>
</reference>
<keyword evidence="2" id="KW-1185">Reference proteome</keyword>
<name>A0A4R1J7S1_9GAMM</name>